<sequence length="273" mass="29223">MNKIFAIYLFLLGLIIYVHAADIMVKVGNAKGENVFEPAKVMANPGDNIVFTWVSGKHSVIETDSLTACTKSVKPNVFSSEGAFMAPKTWVFPIPRYAAVEKTWFYCGVPGHCTPGIGGMAGTLIIGGGAPAAAPSASGKAAAYSPSNNNTCNPPNMVGAIIGSLIGGSLLTIGSFLLYKKFNYYNENTNVILVPGDSKNNFNSGGQVHNNTEGYNHGQEATTISVNENQVHNDTNVHNHGQESITIPENNDVPQINDRPKLSAHHYNALRIF</sequence>
<reference evidence="3 4" key="1">
    <citation type="submission" date="2015-10" db="EMBL/GenBank/DDBJ databases">
        <title>Genome analyses suggest a sexual origin of heterokaryosis in a supposedly ancient asexual fungus.</title>
        <authorList>
            <person name="Ropars J."/>
            <person name="Sedzielewska K."/>
            <person name="Noel J."/>
            <person name="Charron P."/>
            <person name="Farinelli L."/>
            <person name="Marton T."/>
            <person name="Kruger M."/>
            <person name="Pelin A."/>
            <person name="Brachmann A."/>
            <person name="Corradi N."/>
        </authorList>
    </citation>
    <scope>NUCLEOTIDE SEQUENCE [LARGE SCALE GENOMIC DNA]</scope>
    <source>
        <strain evidence="3 4">A4</strain>
    </source>
</reference>
<proteinExistence type="predicted"/>
<dbReference type="Proteomes" id="UP000234323">
    <property type="component" value="Unassembled WGS sequence"/>
</dbReference>
<keyword evidence="2" id="KW-0732">Signal</keyword>
<gene>
    <name evidence="3" type="ORF">RhiirA4_472523</name>
</gene>
<dbReference type="PANTHER" id="PTHR34883:SF15">
    <property type="entry name" value="EXTRACELLULAR SERINE-RICH PROTEIN"/>
    <property type="match status" value="1"/>
</dbReference>
<dbReference type="InterPro" id="IPR008972">
    <property type="entry name" value="Cupredoxin"/>
</dbReference>
<dbReference type="Gene3D" id="2.60.40.420">
    <property type="entry name" value="Cupredoxins - blue copper proteins"/>
    <property type="match status" value="1"/>
</dbReference>
<evidence type="ECO:0000256" key="1">
    <source>
        <dbReference type="SAM" id="Phobius"/>
    </source>
</evidence>
<dbReference type="AlphaFoldDB" id="A0A2I1H525"/>
<evidence type="ECO:0000256" key="2">
    <source>
        <dbReference type="SAM" id="SignalP"/>
    </source>
</evidence>
<feature type="transmembrane region" description="Helical" evidence="1">
    <location>
        <begin position="157"/>
        <end position="179"/>
    </location>
</feature>
<comment type="caution">
    <text evidence="3">The sequence shown here is derived from an EMBL/GenBank/DDBJ whole genome shotgun (WGS) entry which is preliminary data.</text>
</comment>
<dbReference type="OrthoDB" id="2331100at2759"/>
<evidence type="ECO:0008006" key="5">
    <source>
        <dbReference type="Google" id="ProtNLM"/>
    </source>
</evidence>
<organism evidence="3 4">
    <name type="scientific">Rhizophagus irregularis</name>
    <dbReference type="NCBI Taxonomy" id="588596"/>
    <lineage>
        <taxon>Eukaryota</taxon>
        <taxon>Fungi</taxon>
        <taxon>Fungi incertae sedis</taxon>
        <taxon>Mucoromycota</taxon>
        <taxon>Glomeromycotina</taxon>
        <taxon>Glomeromycetes</taxon>
        <taxon>Glomerales</taxon>
        <taxon>Glomeraceae</taxon>
        <taxon>Rhizophagus</taxon>
    </lineage>
</organism>
<dbReference type="InterPro" id="IPR052953">
    <property type="entry name" value="Ser-rich/MCO-related"/>
</dbReference>
<protein>
    <recommendedName>
        <fullName evidence="5">Phytocyanin domain-containing protein</fullName>
    </recommendedName>
</protein>
<keyword evidence="1" id="KW-1133">Transmembrane helix</keyword>
<dbReference type="PANTHER" id="PTHR34883">
    <property type="entry name" value="SERINE-RICH PROTEIN, PUTATIVE-RELATED-RELATED"/>
    <property type="match status" value="1"/>
</dbReference>
<accession>A0A2I1H525</accession>
<dbReference type="VEuPathDB" id="FungiDB:FUN_025155"/>
<dbReference type="SUPFAM" id="SSF49503">
    <property type="entry name" value="Cupredoxins"/>
    <property type="match status" value="1"/>
</dbReference>
<dbReference type="VEuPathDB" id="FungiDB:RhiirFUN_024536"/>
<evidence type="ECO:0000313" key="3">
    <source>
        <dbReference type="EMBL" id="PKY53993.1"/>
    </source>
</evidence>
<keyword evidence="1" id="KW-0472">Membrane</keyword>
<name>A0A2I1H525_9GLOM</name>
<dbReference type="EMBL" id="LLXI01001505">
    <property type="protein sequence ID" value="PKY53993.1"/>
    <property type="molecule type" value="Genomic_DNA"/>
</dbReference>
<feature type="signal peptide" evidence="2">
    <location>
        <begin position="1"/>
        <end position="20"/>
    </location>
</feature>
<keyword evidence="1" id="KW-0812">Transmembrane</keyword>
<evidence type="ECO:0000313" key="4">
    <source>
        <dbReference type="Proteomes" id="UP000234323"/>
    </source>
</evidence>
<dbReference type="VEuPathDB" id="FungiDB:RhiirA1_441845"/>
<feature type="chain" id="PRO_5014119654" description="Phytocyanin domain-containing protein" evidence="2">
    <location>
        <begin position="21"/>
        <end position="273"/>
    </location>
</feature>
<keyword evidence="4" id="KW-1185">Reference proteome</keyword>